<feature type="region of interest" description="Disordered" evidence="1">
    <location>
        <begin position="1"/>
        <end position="81"/>
    </location>
</feature>
<feature type="compositionally biased region" description="Low complexity" evidence="1">
    <location>
        <begin position="1"/>
        <end position="15"/>
    </location>
</feature>
<feature type="compositionally biased region" description="Low complexity" evidence="1">
    <location>
        <begin position="178"/>
        <end position="192"/>
    </location>
</feature>
<dbReference type="EMBL" id="X65063">
    <property type="protein sequence ID" value="CAA46196.1"/>
    <property type="molecule type" value="Genomic_DNA"/>
</dbReference>
<feature type="compositionally biased region" description="Low complexity" evidence="1">
    <location>
        <begin position="110"/>
        <end position="121"/>
    </location>
</feature>
<reference evidence="2" key="1">
    <citation type="journal article" date="1992" name="J. Mol. Evol.">
        <title>The nucleotide sequence of the entire ribosomal DNA operon and the structure of the large subunit rRNA of Giardia muris.</title>
        <authorList>
            <person name="van Keulen H."/>
            <person name="Gutell R.R."/>
            <person name="Campbell S.R."/>
            <person name="Erlandsen S.L."/>
            <person name="Jarroll E.L."/>
        </authorList>
    </citation>
    <scope>NUCLEOTIDE SEQUENCE</scope>
</reference>
<evidence type="ECO:0000256" key="1">
    <source>
        <dbReference type="SAM" id="MobiDB-lite"/>
    </source>
</evidence>
<name>Q24999_GIAMU</name>
<sequence length="281" mass="29061">MPWPGSPHGSSRGPSLQGSFEVSPGVPWVHGALEVLQDERGRGPGPHGVGPSHGGAHGSIGGRGLGSTPRPPSRDPGHRTMWSYGWAFGGPRSLGGGSSNGMGDHLPHWGPGSPSTLTGPPRVLHERDGGPRGPGDPRGVPLNLWGLGPDPHGIIMGGPSPHGIIVRVRGVMAPSYEGRGLPGPSRGPSRRTGPPPIGPWTFMGGGVVHHTDGGSFGRGSVRSSRDRIQGAFTSPHTGHMDRVIRGIRVIIWGPGLISMDGDSPTGRAPFIDRVPHGSFRG</sequence>
<evidence type="ECO:0000313" key="2">
    <source>
        <dbReference type="EMBL" id="CAA46196.1"/>
    </source>
</evidence>
<reference evidence="2" key="2">
    <citation type="journal article" date="1993" name="FASEB J.">
        <title>Unique phylogenetic position of Diplomonadida based on the complete small subunit ribosomal RNA sequence of Giardia ardeae, G. muris, G. duodenalis and Hexamita sp.</title>
        <authorList>
            <person name="van Keulen H."/>
            <person name="Gutell R.R."/>
            <person name="Gates M.A."/>
            <person name="Campbell S.R."/>
            <person name="Erlandsen S.L."/>
            <person name="Jarroll E.L."/>
            <person name="Kulda J."/>
            <person name="Meyer E.A."/>
        </authorList>
    </citation>
    <scope>NUCLEOTIDE SEQUENCE</scope>
</reference>
<feature type="region of interest" description="Disordered" evidence="1">
    <location>
        <begin position="176"/>
        <end position="195"/>
    </location>
</feature>
<accession>Q24999</accession>
<protein>
    <submittedName>
        <fullName evidence="2">Uncharacterized protein</fullName>
    </submittedName>
</protein>
<feature type="region of interest" description="Disordered" evidence="1">
    <location>
        <begin position="95"/>
        <end position="139"/>
    </location>
</feature>
<feature type="compositionally biased region" description="Gly residues" evidence="1">
    <location>
        <begin position="43"/>
        <end position="65"/>
    </location>
</feature>
<dbReference type="PIR" id="S26052">
    <property type="entry name" value="S26052"/>
</dbReference>
<organism evidence="2">
    <name type="scientific">Giardia muris</name>
    <dbReference type="NCBI Taxonomy" id="5742"/>
    <lineage>
        <taxon>Eukaryota</taxon>
        <taxon>Metamonada</taxon>
        <taxon>Diplomonadida</taxon>
        <taxon>Hexamitidae</taxon>
        <taxon>Giardiinae</taxon>
        <taxon>Giardia</taxon>
    </lineage>
</organism>
<proteinExistence type="predicted"/>
<dbReference type="AlphaFoldDB" id="Q24999"/>